<evidence type="ECO:0000313" key="1">
    <source>
        <dbReference type="EMBL" id="QPL14114.1"/>
    </source>
</evidence>
<proteinExistence type="predicted"/>
<reference evidence="1 2" key="1">
    <citation type="submission" date="2020-11" db="EMBL/GenBank/DDBJ databases">
        <authorList>
            <person name="Asamoah-Frimpong E.A."/>
            <person name="Attaran A."/>
            <person name="Berhane B."/>
            <person name="Boone B.K."/>
            <person name="Cesta G."/>
            <person name="Chorbajian C."/>
            <person name="Cowan J.T."/>
            <person name="Datu D.V."/>
            <person name="Der L."/>
            <person name="Egbunine A.O."/>
            <person name="Giampietro H."/>
            <person name="Gunnison R.P."/>
            <person name="Joseph M.A."/>
            <person name="Kiewe T."/>
            <person name="Oboh E.C."/>
            <person name="O'Neill K."/>
            <person name="Oxlaj J.A."/>
            <person name="Patel A.K."/>
            <person name="Saqaf K."/>
            <person name="Vuong K."/>
            <person name="Walker C."/>
            <person name="Wikina T."/>
            <person name="Yan T."/>
            <person name="Avazpour P."/>
            <person name="Kim F.M."/>
            <person name="Mason K.J."/>
            <person name="Nguyen D.A."/>
            <person name="Pettit S.M."/>
            <person name="Zhou O.J."/>
            <person name="Brissett D.L."/>
            <person name="Gualtieri C."/>
            <person name="Hufford T.M."/>
            <person name="Ko J.M."/>
            <person name="Novak J.K."/>
            <person name="Smith Z.M."/>
            <person name="Erill I."/>
            <person name="Caruso S.M."/>
            <person name="Garlena R.A."/>
            <person name="Russell D.A."/>
            <person name="Pope W.H."/>
            <person name="Jacobs-Sera D."/>
            <person name="Hatfull G.F."/>
        </authorList>
    </citation>
    <scope>NUCLEOTIDE SEQUENCE [LARGE SCALE GENOMIC DNA]</scope>
</reference>
<name>A0A7T0M133_9CAUD</name>
<keyword evidence="2" id="KW-1185">Reference proteome</keyword>
<evidence type="ECO:0000313" key="2">
    <source>
        <dbReference type="Proteomes" id="UP000595090"/>
    </source>
</evidence>
<organism evidence="1 2">
    <name type="scientific">Streptomyces phage TurkishDelight</name>
    <dbReference type="NCBI Taxonomy" id="2793708"/>
    <lineage>
        <taxon>Viruses</taxon>
        <taxon>Duplodnaviria</taxon>
        <taxon>Heunggongvirae</taxon>
        <taxon>Uroviricota</taxon>
        <taxon>Caudoviricetes</taxon>
        <taxon>Dolmabahcevirus</taxon>
        <taxon>Dolmabahcevirus turkishdelight</taxon>
    </lineage>
</organism>
<protein>
    <submittedName>
        <fullName evidence="1">Uncharacterized protein</fullName>
    </submittedName>
</protein>
<dbReference type="Proteomes" id="UP000595090">
    <property type="component" value="Segment"/>
</dbReference>
<gene>
    <name evidence="1" type="primary">85</name>
    <name evidence="1" type="ORF">SEA_TURKISHDELIGHT_85</name>
</gene>
<dbReference type="EMBL" id="MW291017">
    <property type="protein sequence ID" value="QPL14114.1"/>
    <property type="molecule type" value="Genomic_DNA"/>
</dbReference>
<accession>A0A7T0M133</accession>
<dbReference type="GeneID" id="80020371"/>
<dbReference type="KEGG" id="vg:80020371"/>
<dbReference type="RefSeq" id="YP_010755701.1">
    <property type="nucleotide sequence ID" value="NC_073473.1"/>
</dbReference>
<sequence length="47" mass="5883">MTVPGRSPYPIPFRLRWHRWVDRAACWLIDRRQHRMAAALWRAFRMF</sequence>